<keyword evidence="11" id="KW-1185">Reference proteome</keyword>
<dbReference type="GO" id="GO:0046654">
    <property type="term" value="P:tetrahydrofolate biosynthetic process"/>
    <property type="evidence" value="ECO:0007669"/>
    <property type="project" value="UniProtKB-UniPathway"/>
</dbReference>
<dbReference type="OrthoDB" id="5292381at2"/>
<dbReference type="CDD" id="cd00209">
    <property type="entry name" value="DHFR"/>
    <property type="match status" value="1"/>
</dbReference>
<evidence type="ECO:0000313" key="10">
    <source>
        <dbReference type="EMBL" id="SMF11833.1"/>
    </source>
</evidence>
<dbReference type="GO" id="GO:0004146">
    <property type="term" value="F:dihydrofolate reductase activity"/>
    <property type="evidence" value="ECO:0007669"/>
    <property type="project" value="UniProtKB-EC"/>
</dbReference>
<comment type="function">
    <text evidence="7 8">Key enzyme in folate metabolism. Catalyzes an essential reaction for de novo glycine and purine synthesis, and for DNA precursor synthesis.</text>
</comment>
<organism evidence="10 11">
    <name type="scientific">Pseudobacteriovorax antillogorgiicola</name>
    <dbReference type="NCBI Taxonomy" id="1513793"/>
    <lineage>
        <taxon>Bacteria</taxon>
        <taxon>Pseudomonadati</taxon>
        <taxon>Bdellovibrionota</taxon>
        <taxon>Oligoflexia</taxon>
        <taxon>Oligoflexales</taxon>
        <taxon>Pseudobacteriovoracaceae</taxon>
        <taxon>Pseudobacteriovorax</taxon>
    </lineage>
</organism>
<dbReference type="STRING" id="1513793.SAMN06296036_105114"/>
<dbReference type="GO" id="GO:0006730">
    <property type="term" value="P:one-carbon metabolic process"/>
    <property type="evidence" value="ECO:0007669"/>
    <property type="project" value="UniProtKB-KW"/>
</dbReference>
<dbReference type="RefSeq" id="WP_132317471.1">
    <property type="nucleotide sequence ID" value="NZ_FWZT01000005.1"/>
</dbReference>
<dbReference type="SUPFAM" id="SSF53597">
    <property type="entry name" value="Dihydrofolate reductase-like"/>
    <property type="match status" value="1"/>
</dbReference>
<proteinExistence type="inferred from homology"/>
<protein>
    <recommendedName>
        <fullName evidence="3 8">Dihydrofolate reductase</fullName>
        <ecNumber evidence="3 8">1.5.1.3</ecNumber>
    </recommendedName>
</protein>
<evidence type="ECO:0000256" key="5">
    <source>
        <dbReference type="ARBA" id="ARBA00022857"/>
    </source>
</evidence>
<dbReference type="GO" id="GO:0046655">
    <property type="term" value="P:folic acid metabolic process"/>
    <property type="evidence" value="ECO:0007669"/>
    <property type="project" value="TreeGrafter"/>
</dbReference>
<keyword evidence="4 8" id="KW-0554">One-carbon metabolism</keyword>
<dbReference type="PANTHER" id="PTHR48069:SF3">
    <property type="entry name" value="DIHYDROFOLATE REDUCTASE"/>
    <property type="match status" value="1"/>
</dbReference>
<evidence type="ECO:0000256" key="8">
    <source>
        <dbReference type="PIRNR" id="PIRNR000194"/>
    </source>
</evidence>
<dbReference type="PANTHER" id="PTHR48069">
    <property type="entry name" value="DIHYDROFOLATE REDUCTASE"/>
    <property type="match status" value="1"/>
</dbReference>
<comment type="catalytic activity">
    <reaction evidence="8">
        <text>(6S)-5,6,7,8-tetrahydrofolate + NADP(+) = 7,8-dihydrofolate + NADPH + H(+)</text>
        <dbReference type="Rhea" id="RHEA:15009"/>
        <dbReference type="ChEBI" id="CHEBI:15378"/>
        <dbReference type="ChEBI" id="CHEBI:57451"/>
        <dbReference type="ChEBI" id="CHEBI:57453"/>
        <dbReference type="ChEBI" id="CHEBI:57783"/>
        <dbReference type="ChEBI" id="CHEBI:58349"/>
        <dbReference type="EC" id="1.5.1.3"/>
    </reaction>
</comment>
<dbReference type="GO" id="GO:0050661">
    <property type="term" value="F:NADP binding"/>
    <property type="evidence" value="ECO:0007669"/>
    <property type="project" value="InterPro"/>
</dbReference>
<name>A0A1Y6BMT9_9BACT</name>
<feature type="domain" description="DHFR" evidence="9">
    <location>
        <begin position="2"/>
        <end position="161"/>
    </location>
</feature>
<dbReference type="PRINTS" id="PR00070">
    <property type="entry name" value="DHFR"/>
</dbReference>
<evidence type="ECO:0000256" key="6">
    <source>
        <dbReference type="ARBA" id="ARBA00023002"/>
    </source>
</evidence>
<evidence type="ECO:0000256" key="1">
    <source>
        <dbReference type="ARBA" id="ARBA00004903"/>
    </source>
</evidence>
<sequence length="164" mass="18662">MKINHIVACAENGTIGRDGSLPWHLPEDLKFFKAVTTGHVIIMGRKTFESIGKPLPQRFNIVVTRQDDFAAEGVQRACSLEEAFAQCGDLADQWGEEIYVVGGGEIYRQSMELVQKIFMTRIHKEVDGDVSYPLEALQDFELVSEEYHTDPEKFSFLTYKRKSE</sequence>
<dbReference type="InterPro" id="IPR012259">
    <property type="entry name" value="DHFR"/>
</dbReference>
<dbReference type="InterPro" id="IPR024072">
    <property type="entry name" value="DHFR-like_dom_sf"/>
</dbReference>
<keyword evidence="5 8" id="KW-0521">NADP</keyword>
<dbReference type="GO" id="GO:0046452">
    <property type="term" value="P:dihydrofolate metabolic process"/>
    <property type="evidence" value="ECO:0007669"/>
    <property type="project" value="TreeGrafter"/>
</dbReference>
<evidence type="ECO:0000256" key="7">
    <source>
        <dbReference type="ARBA" id="ARBA00025067"/>
    </source>
</evidence>
<dbReference type="InterPro" id="IPR001796">
    <property type="entry name" value="DHFR_dom"/>
</dbReference>
<dbReference type="PIRSF" id="PIRSF000194">
    <property type="entry name" value="DHFR"/>
    <property type="match status" value="1"/>
</dbReference>
<evidence type="ECO:0000256" key="4">
    <source>
        <dbReference type="ARBA" id="ARBA00022563"/>
    </source>
</evidence>
<comment type="similarity">
    <text evidence="2 8">Belongs to the dihydrofolate reductase family.</text>
</comment>
<dbReference type="Proteomes" id="UP000192907">
    <property type="component" value="Unassembled WGS sequence"/>
</dbReference>
<reference evidence="11" key="1">
    <citation type="submission" date="2017-04" db="EMBL/GenBank/DDBJ databases">
        <authorList>
            <person name="Varghese N."/>
            <person name="Submissions S."/>
        </authorList>
    </citation>
    <scope>NUCLEOTIDE SEQUENCE [LARGE SCALE GENOMIC DNA]</scope>
    <source>
        <strain evidence="11">RKEM611</strain>
    </source>
</reference>
<evidence type="ECO:0000256" key="3">
    <source>
        <dbReference type="ARBA" id="ARBA00012856"/>
    </source>
</evidence>
<dbReference type="PROSITE" id="PS51330">
    <property type="entry name" value="DHFR_2"/>
    <property type="match status" value="1"/>
</dbReference>
<dbReference type="EMBL" id="FWZT01000005">
    <property type="protein sequence ID" value="SMF11833.1"/>
    <property type="molecule type" value="Genomic_DNA"/>
</dbReference>
<dbReference type="UniPathway" id="UPA00077">
    <property type="reaction ID" value="UER00158"/>
</dbReference>
<dbReference type="Gene3D" id="3.40.430.10">
    <property type="entry name" value="Dihydrofolate Reductase, subunit A"/>
    <property type="match status" value="1"/>
</dbReference>
<gene>
    <name evidence="10" type="ORF">SAMN06296036_105114</name>
</gene>
<comment type="pathway">
    <text evidence="1 8">Cofactor biosynthesis; tetrahydrofolate biosynthesis; 5,6,7,8-tetrahydrofolate from 7,8-dihydrofolate: step 1/1.</text>
</comment>
<dbReference type="Pfam" id="PF00186">
    <property type="entry name" value="DHFR_1"/>
    <property type="match status" value="1"/>
</dbReference>
<evidence type="ECO:0000256" key="2">
    <source>
        <dbReference type="ARBA" id="ARBA00009539"/>
    </source>
</evidence>
<keyword evidence="6 8" id="KW-0560">Oxidoreductase</keyword>
<accession>A0A1Y6BMT9</accession>
<dbReference type="GO" id="GO:0005829">
    <property type="term" value="C:cytosol"/>
    <property type="evidence" value="ECO:0007669"/>
    <property type="project" value="TreeGrafter"/>
</dbReference>
<evidence type="ECO:0000313" key="11">
    <source>
        <dbReference type="Proteomes" id="UP000192907"/>
    </source>
</evidence>
<dbReference type="EC" id="1.5.1.3" evidence="3 8"/>
<dbReference type="AlphaFoldDB" id="A0A1Y6BMT9"/>
<evidence type="ECO:0000259" key="9">
    <source>
        <dbReference type="PROSITE" id="PS51330"/>
    </source>
</evidence>